<dbReference type="STRING" id="1036779.SAMN04515666_103560"/>
<accession>A0A1H7PQ97</accession>
<dbReference type="RefSeq" id="WP_091834031.1">
    <property type="nucleotide sequence ID" value="NZ_FOAN01000003.1"/>
</dbReference>
<proteinExistence type="predicted"/>
<evidence type="ECO:0000259" key="2">
    <source>
        <dbReference type="Pfam" id="PF22513"/>
    </source>
</evidence>
<evidence type="ECO:0000313" key="3">
    <source>
        <dbReference type="EMBL" id="SEL37628.1"/>
    </source>
</evidence>
<evidence type="ECO:0000256" key="1">
    <source>
        <dbReference type="SAM" id="MobiDB-lite"/>
    </source>
</evidence>
<dbReference type="SUPFAM" id="SSF47598">
    <property type="entry name" value="Ribbon-helix-helix"/>
    <property type="match status" value="1"/>
</dbReference>
<dbReference type="InterPro" id="IPR010985">
    <property type="entry name" value="Ribbon_hlx_hlx"/>
</dbReference>
<dbReference type="Pfam" id="PF22513">
    <property type="entry name" value="FitA-like_RHH"/>
    <property type="match status" value="1"/>
</dbReference>
<reference evidence="4" key="1">
    <citation type="submission" date="2016-10" db="EMBL/GenBank/DDBJ databases">
        <authorList>
            <person name="Varghese N."/>
            <person name="Submissions S."/>
        </authorList>
    </citation>
    <scope>NUCLEOTIDE SEQUENCE [LARGE SCALE GENOMIC DNA]</scope>
    <source>
        <strain evidence="4">LMG 26383,CCUG 61248,R- 45681</strain>
    </source>
</reference>
<sequence>MGQMLVRNIDDETIAGLKVKARLAGVSLETFARDTLRAAAPLTGSEKIALLAEFHEKHGQLRMVTPPEDIIRDERDRRDDRR</sequence>
<feature type="compositionally biased region" description="Basic and acidic residues" evidence="1">
    <location>
        <begin position="69"/>
        <end position="82"/>
    </location>
</feature>
<evidence type="ECO:0000313" key="4">
    <source>
        <dbReference type="Proteomes" id="UP000199664"/>
    </source>
</evidence>
<keyword evidence="4" id="KW-1185">Reference proteome</keyword>
<name>A0A1H7PQ97_9HYPH</name>
<feature type="region of interest" description="Disordered" evidence="1">
    <location>
        <begin position="62"/>
        <end position="82"/>
    </location>
</feature>
<gene>
    <name evidence="3" type="ORF">SAMN04515666_103560</name>
</gene>
<dbReference type="EMBL" id="FOAN01000003">
    <property type="protein sequence ID" value="SEL37628.1"/>
    <property type="molecule type" value="Genomic_DNA"/>
</dbReference>
<dbReference type="GO" id="GO:0006355">
    <property type="term" value="P:regulation of DNA-templated transcription"/>
    <property type="evidence" value="ECO:0007669"/>
    <property type="project" value="InterPro"/>
</dbReference>
<dbReference type="InterPro" id="IPR053853">
    <property type="entry name" value="FitA-like_RHH"/>
</dbReference>
<organism evidence="3 4">
    <name type="scientific">Bosea lupini</name>
    <dbReference type="NCBI Taxonomy" id="1036779"/>
    <lineage>
        <taxon>Bacteria</taxon>
        <taxon>Pseudomonadati</taxon>
        <taxon>Pseudomonadota</taxon>
        <taxon>Alphaproteobacteria</taxon>
        <taxon>Hyphomicrobiales</taxon>
        <taxon>Boseaceae</taxon>
        <taxon>Bosea</taxon>
    </lineage>
</organism>
<dbReference type="Proteomes" id="UP000199664">
    <property type="component" value="Unassembled WGS sequence"/>
</dbReference>
<dbReference type="AlphaFoldDB" id="A0A1H7PQ97"/>
<protein>
    <submittedName>
        <fullName evidence="3">Plasmid stability protein</fullName>
    </submittedName>
</protein>
<dbReference type="OrthoDB" id="2389872at2"/>
<feature type="domain" description="Antitoxin FitA-like ribbon-helix-helix" evidence="2">
    <location>
        <begin position="3"/>
        <end position="40"/>
    </location>
</feature>